<accession>A0ABX7QQJ6</accession>
<feature type="coiled-coil region" evidence="1">
    <location>
        <begin position="37"/>
        <end position="69"/>
    </location>
</feature>
<organism evidence="2 3">
    <name type="scientific">Shewanella avicenniae</name>
    <dbReference type="NCBI Taxonomy" id="2814294"/>
    <lineage>
        <taxon>Bacteria</taxon>
        <taxon>Pseudomonadati</taxon>
        <taxon>Pseudomonadota</taxon>
        <taxon>Gammaproteobacteria</taxon>
        <taxon>Alteromonadales</taxon>
        <taxon>Shewanellaceae</taxon>
        <taxon>Shewanella</taxon>
    </lineage>
</organism>
<keyword evidence="1" id="KW-0175">Coiled coil</keyword>
<evidence type="ECO:0000256" key="1">
    <source>
        <dbReference type="SAM" id="Coils"/>
    </source>
</evidence>
<protein>
    <submittedName>
        <fullName evidence="2">Uncharacterized protein</fullName>
    </submittedName>
</protein>
<sequence length="178" mass="19658">MDHEYIGQLLGFTLAHSASVVETLQADEVMVPYAITIKEEQQELVNFEAETQEQAIQQAESKLAEFSETVDAWCYGQEGAINQDDNTINVLYFKVWVKGMTAALEAYQPIQKSPFKLLSNIQIQNFAEAGLDEAEGENFIAGLNQGVDIHPATASRWDSWFDTDAAEDADASTDSAAE</sequence>
<dbReference type="EMBL" id="CP071503">
    <property type="protein sequence ID" value="QSX33544.1"/>
    <property type="molecule type" value="Genomic_DNA"/>
</dbReference>
<evidence type="ECO:0000313" key="3">
    <source>
        <dbReference type="Proteomes" id="UP000662770"/>
    </source>
</evidence>
<evidence type="ECO:0000313" key="2">
    <source>
        <dbReference type="EMBL" id="QSX33544.1"/>
    </source>
</evidence>
<gene>
    <name evidence="2" type="ORF">JYB87_17840</name>
</gene>
<keyword evidence="3" id="KW-1185">Reference proteome</keyword>
<name>A0ABX7QQJ6_9GAMM</name>
<proteinExistence type="predicted"/>
<reference evidence="2 3" key="1">
    <citation type="submission" date="2021-03" db="EMBL/GenBank/DDBJ databases">
        <title>Novel species identification of genus Shewanella.</title>
        <authorList>
            <person name="Liu G."/>
            <person name="Zhang Q."/>
        </authorList>
    </citation>
    <scope>NUCLEOTIDE SEQUENCE [LARGE SCALE GENOMIC DNA]</scope>
    <source>
        <strain evidence="2 3">FJAT-51800</strain>
    </source>
</reference>
<dbReference type="RefSeq" id="WP_207354763.1">
    <property type="nucleotide sequence ID" value="NZ_CP071503.1"/>
</dbReference>
<dbReference type="Proteomes" id="UP000662770">
    <property type="component" value="Chromosome"/>
</dbReference>